<gene>
    <name evidence="7" type="ORF">QJ522_12980</name>
</gene>
<evidence type="ECO:0000256" key="2">
    <source>
        <dbReference type="ARBA" id="ARBA00022475"/>
    </source>
</evidence>
<keyword evidence="4 6" id="KW-1133">Transmembrane helix</keyword>
<dbReference type="AlphaFoldDB" id="A0AAW6TZA7"/>
<evidence type="ECO:0000256" key="3">
    <source>
        <dbReference type="ARBA" id="ARBA00022692"/>
    </source>
</evidence>
<feature type="transmembrane region" description="Helical" evidence="6">
    <location>
        <begin position="12"/>
        <end position="30"/>
    </location>
</feature>
<comment type="subcellular location">
    <subcellularLocation>
        <location evidence="1">Cell membrane</location>
        <topology evidence="1">Multi-pass membrane protein</topology>
    </subcellularLocation>
</comment>
<dbReference type="RefSeq" id="WP_349245373.1">
    <property type="nucleotide sequence ID" value="NZ_JASCXX010000015.1"/>
</dbReference>
<dbReference type="InterPro" id="IPR005495">
    <property type="entry name" value="LptG/LptF_permease"/>
</dbReference>
<dbReference type="Proteomes" id="UP001431776">
    <property type="component" value="Unassembled WGS sequence"/>
</dbReference>
<comment type="caution">
    <text evidence="7">The sequence shown here is derived from an EMBL/GenBank/DDBJ whole genome shotgun (WGS) entry which is preliminary data.</text>
</comment>
<keyword evidence="3 6" id="KW-0812">Transmembrane</keyword>
<dbReference type="GO" id="GO:0043190">
    <property type="term" value="C:ATP-binding cassette (ABC) transporter complex"/>
    <property type="evidence" value="ECO:0007669"/>
    <property type="project" value="TreeGrafter"/>
</dbReference>
<feature type="transmembrane region" description="Helical" evidence="6">
    <location>
        <begin position="347"/>
        <end position="364"/>
    </location>
</feature>
<dbReference type="GO" id="GO:0015920">
    <property type="term" value="P:lipopolysaccharide transport"/>
    <property type="evidence" value="ECO:0007669"/>
    <property type="project" value="TreeGrafter"/>
</dbReference>
<organism evidence="7 8">
    <name type="scientific">Anaerobaca lacustris</name>
    <dbReference type="NCBI Taxonomy" id="3044600"/>
    <lineage>
        <taxon>Bacteria</taxon>
        <taxon>Pseudomonadati</taxon>
        <taxon>Planctomycetota</taxon>
        <taxon>Phycisphaerae</taxon>
        <taxon>Sedimentisphaerales</taxon>
        <taxon>Anaerobacaceae</taxon>
        <taxon>Anaerobaca</taxon>
    </lineage>
</organism>
<accession>A0AAW6TZA7</accession>
<feature type="transmembrane region" description="Helical" evidence="6">
    <location>
        <begin position="104"/>
        <end position="121"/>
    </location>
</feature>
<sequence length="369" mass="41190">MKILDRYVAKNFMIGYVIAFCVLIGLRILIELFVNLDEFTKHTSLGTWALTRHVVSFYAMRTTLYFRDIAGVITVVAAAFSLGRMVRSNELVAMIASGVSAKRIVGPILVLAIVFTGLAVADQELLIPSISDKLVRSEDDLPGQESFPVRFLTDAKGSLICSRRYYVETLTLDAPTILTRERDPNRPGVWKVTGRISADAAVYNEKSERWDLINGLYVATDAVDTTQARPIAFYEASDLLPKDIAVRQMSGYDTLLSSRQLTALAAQKTKIKDVAQLTSQKHFRITDPLINLTMLMVSLPVLICRDPRTMKSAVVVSFGLTAACFVTTFVCKMLATEVVFARIMPEFWPWVPLFIFLPIAIIELDSMRT</sequence>
<protein>
    <submittedName>
        <fullName evidence="7">LptF/LptG family permease</fullName>
    </submittedName>
</protein>
<reference evidence="7" key="1">
    <citation type="submission" date="2023-05" db="EMBL/GenBank/DDBJ databases">
        <title>Anaerotaeda fermentans gen. nov., sp. nov., a novel anaerobic planctomycete of the new family within the order Sedimentisphaerales isolated from Taman Peninsula, Russia.</title>
        <authorList>
            <person name="Khomyakova M.A."/>
            <person name="Merkel A.Y."/>
            <person name="Slobodkin A.I."/>
        </authorList>
    </citation>
    <scope>NUCLEOTIDE SEQUENCE</scope>
    <source>
        <strain evidence="7">M17dextr</strain>
    </source>
</reference>
<dbReference type="Pfam" id="PF03739">
    <property type="entry name" value="LptF_LptG"/>
    <property type="match status" value="1"/>
</dbReference>
<evidence type="ECO:0000256" key="1">
    <source>
        <dbReference type="ARBA" id="ARBA00004651"/>
    </source>
</evidence>
<proteinExistence type="predicted"/>
<evidence type="ECO:0000313" key="8">
    <source>
        <dbReference type="Proteomes" id="UP001431776"/>
    </source>
</evidence>
<keyword evidence="2" id="KW-1003">Cell membrane</keyword>
<evidence type="ECO:0000256" key="6">
    <source>
        <dbReference type="SAM" id="Phobius"/>
    </source>
</evidence>
<keyword evidence="8" id="KW-1185">Reference proteome</keyword>
<dbReference type="PANTHER" id="PTHR33529:SF2">
    <property type="entry name" value="LIPOPOLYSACCHARIDE EXPORT SYSTEM PERMEASE PROTEIN LPTG"/>
    <property type="match status" value="1"/>
</dbReference>
<name>A0AAW6TZA7_9BACT</name>
<feature type="transmembrane region" description="Helical" evidence="6">
    <location>
        <begin position="313"/>
        <end position="335"/>
    </location>
</feature>
<evidence type="ECO:0000256" key="4">
    <source>
        <dbReference type="ARBA" id="ARBA00022989"/>
    </source>
</evidence>
<dbReference type="EMBL" id="JASCXX010000015">
    <property type="protein sequence ID" value="MDI6449965.1"/>
    <property type="molecule type" value="Genomic_DNA"/>
</dbReference>
<keyword evidence="5 6" id="KW-0472">Membrane</keyword>
<dbReference type="PANTHER" id="PTHR33529">
    <property type="entry name" value="SLR0882 PROTEIN-RELATED"/>
    <property type="match status" value="1"/>
</dbReference>
<feature type="transmembrane region" description="Helical" evidence="6">
    <location>
        <begin position="64"/>
        <end position="83"/>
    </location>
</feature>
<evidence type="ECO:0000313" key="7">
    <source>
        <dbReference type="EMBL" id="MDI6449965.1"/>
    </source>
</evidence>
<evidence type="ECO:0000256" key="5">
    <source>
        <dbReference type="ARBA" id="ARBA00023136"/>
    </source>
</evidence>